<keyword evidence="4" id="KW-1185">Reference proteome</keyword>
<comment type="similarity">
    <text evidence="1">Belongs to the glycosyltransferase 2 family. WaaE/KdtX subfamily.</text>
</comment>
<dbReference type="EC" id="2.4.-.-" evidence="3"/>
<dbReference type="RefSeq" id="WP_267989471.1">
    <property type="nucleotide sequence ID" value="NZ_JAPJZI010000001.1"/>
</dbReference>
<dbReference type="SUPFAM" id="SSF53448">
    <property type="entry name" value="Nucleotide-diphospho-sugar transferases"/>
    <property type="match status" value="1"/>
</dbReference>
<dbReference type="PANTHER" id="PTHR43630">
    <property type="entry name" value="POLY-BETA-1,6-N-ACETYL-D-GLUCOSAMINE SYNTHASE"/>
    <property type="match status" value="1"/>
</dbReference>
<sequence>MLSGRSPSISACLIVKNEAHFLPDCLRSIGRQVDEIVLVDTGSVDDTVSIAKSFDCRIFHFDWVDDFSKARNYGLDQATGEWVLYIDADERLNISTAGGLKQALADVDAIAARIKFRSSPKVTPYAEYRLFRNDVRLRFTGSMHETNVPGIFDAVERDGAKIVDRFDVSILHLGYEGDQSAKHERNLPLLEAAIRDDPDRVFLRLHLGSVLGALGRRQDAVRQLTRGIELAERPQAPEQARVEGSACAKVLCDFFLDTGDLAYAVEFAGRGLSLFGENLQLHWMQARCLVAAGSYEDAIEILNGPLNQRYDEFFDPKIAYDHRLFREDRFGLLGSAWFRLAEYQKAADCFARASSEAEDGREYEAKASVARMRLTTAG</sequence>
<organism evidence="3 4">
    <name type="scientific">Hoeflea prorocentri</name>
    <dbReference type="NCBI Taxonomy" id="1922333"/>
    <lineage>
        <taxon>Bacteria</taxon>
        <taxon>Pseudomonadati</taxon>
        <taxon>Pseudomonadota</taxon>
        <taxon>Alphaproteobacteria</taxon>
        <taxon>Hyphomicrobiales</taxon>
        <taxon>Rhizobiaceae</taxon>
        <taxon>Hoeflea</taxon>
    </lineage>
</organism>
<dbReference type="Gene3D" id="1.25.40.10">
    <property type="entry name" value="Tetratricopeptide repeat domain"/>
    <property type="match status" value="2"/>
</dbReference>
<gene>
    <name evidence="3" type="ORF">OQ273_05515</name>
</gene>
<dbReference type="EMBL" id="JAPJZI010000001">
    <property type="protein sequence ID" value="MDA5398029.1"/>
    <property type="molecule type" value="Genomic_DNA"/>
</dbReference>
<proteinExistence type="inferred from homology"/>
<evidence type="ECO:0000256" key="1">
    <source>
        <dbReference type="ARBA" id="ARBA00038494"/>
    </source>
</evidence>
<dbReference type="AlphaFoldDB" id="A0A9X3UGK1"/>
<dbReference type="SUPFAM" id="SSF48452">
    <property type="entry name" value="TPR-like"/>
    <property type="match status" value="1"/>
</dbReference>
<dbReference type="InterPro" id="IPR011990">
    <property type="entry name" value="TPR-like_helical_dom_sf"/>
</dbReference>
<dbReference type="CDD" id="cd02511">
    <property type="entry name" value="Beta4Glucosyltransferase"/>
    <property type="match status" value="1"/>
</dbReference>
<accession>A0A9X3UGK1</accession>
<keyword evidence="3" id="KW-0808">Transferase</keyword>
<feature type="domain" description="Glycosyltransferase 2-like" evidence="2">
    <location>
        <begin position="10"/>
        <end position="122"/>
    </location>
</feature>
<dbReference type="Proteomes" id="UP001151234">
    <property type="component" value="Unassembled WGS sequence"/>
</dbReference>
<dbReference type="PANTHER" id="PTHR43630:SF2">
    <property type="entry name" value="GLYCOSYLTRANSFERASE"/>
    <property type="match status" value="1"/>
</dbReference>
<name>A0A9X3UGK1_9HYPH</name>
<keyword evidence="3" id="KW-0328">Glycosyltransferase</keyword>
<reference evidence="3" key="1">
    <citation type="submission" date="2022-11" db="EMBL/GenBank/DDBJ databases">
        <title>Draft genome sequence of Hoeflea poritis E7-10 and Hoeflea prorocentri PM5-8, separated from scleractinian coral Porites lutea and marine dinoflagellate.</title>
        <authorList>
            <person name="Zhang G."/>
            <person name="Wei Q."/>
            <person name="Cai L."/>
        </authorList>
    </citation>
    <scope>NUCLEOTIDE SEQUENCE</scope>
    <source>
        <strain evidence="3">PM5-8</strain>
    </source>
</reference>
<dbReference type="GO" id="GO:0016757">
    <property type="term" value="F:glycosyltransferase activity"/>
    <property type="evidence" value="ECO:0007669"/>
    <property type="project" value="UniProtKB-KW"/>
</dbReference>
<protein>
    <submittedName>
        <fullName evidence="3">Glycosyltransferase</fullName>
        <ecNumber evidence="3">2.4.-.-</ecNumber>
    </submittedName>
</protein>
<dbReference type="InterPro" id="IPR029044">
    <property type="entry name" value="Nucleotide-diphossugar_trans"/>
</dbReference>
<dbReference type="InterPro" id="IPR001173">
    <property type="entry name" value="Glyco_trans_2-like"/>
</dbReference>
<evidence type="ECO:0000313" key="3">
    <source>
        <dbReference type="EMBL" id="MDA5398029.1"/>
    </source>
</evidence>
<dbReference type="Pfam" id="PF00535">
    <property type="entry name" value="Glycos_transf_2"/>
    <property type="match status" value="1"/>
</dbReference>
<evidence type="ECO:0000259" key="2">
    <source>
        <dbReference type="Pfam" id="PF00535"/>
    </source>
</evidence>
<evidence type="ECO:0000313" key="4">
    <source>
        <dbReference type="Proteomes" id="UP001151234"/>
    </source>
</evidence>
<comment type="caution">
    <text evidence="3">The sequence shown here is derived from an EMBL/GenBank/DDBJ whole genome shotgun (WGS) entry which is preliminary data.</text>
</comment>
<dbReference type="Gene3D" id="3.90.550.10">
    <property type="entry name" value="Spore Coat Polysaccharide Biosynthesis Protein SpsA, Chain A"/>
    <property type="match status" value="1"/>
</dbReference>